<evidence type="ECO:0000313" key="5">
    <source>
        <dbReference type="Proteomes" id="UP000092993"/>
    </source>
</evidence>
<dbReference type="GO" id="GO:0016787">
    <property type="term" value="F:hydrolase activity"/>
    <property type="evidence" value="ECO:0007669"/>
    <property type="project" value="UniProtKB-KW"/>
</dbReference>
<dbReference type="Proteomes" id="UP000092993">
    <property type="component" value="Unassembled WGS sequence"/>
</dbReference>
<dbReference type="InterPro" id="IPR050272">
    <property type="entry name" value="Isochorismatase-like_hydrls"/>
</dbReference>
<sequence length="197" mass="21979">MEADLPHSALLVIDMQIHFEDVAGHLVDRLLPLIALYHEMDLPVIFTQHGHLPNDRGTLVRRWGPPGKDSILRFSKSWELMAALDVVAHRSERLSSKDTYDAFLHTDLEKRLRDADVTTVVVAGTMTNLCCETTARAAFCRDWNVVMLDDGCATVDAQSHRASMDNLRFGFAEVCKIGDVICELSGKRARSSSVTEV</sequence>
<dbReference type="PANTHER" id="PTHR43540">
    <property type="entry name" value="PEROXYUREIDOACRYLATE/UREIDOACRYLATE AMIDOHYDROLASE-RELATED"/>
    <property type="match status" value="1"/>
</dbReference>
<dbReference type="CDD" id="cd00431">
    <property type="entry name" value="cysteine_hydrolases"/>
    <property type="match status" value="1"/>
</dbReference>
<evidence type="ECO:0000256" key="2">
    <source>
        <dbReference type="ARBA" id="ARBA00022801"/>
    </source>
</evidence>
<organism evidence="4 5">
    <name type="scientific">Grifola frondosa</name>
    <name type="common">Maitake</name>
    <name type="synonym">Polyporus frondosus</name>
    <dbReference type="NCBI Taxonomy" id="5627"/>
    <lineage>
        <taxon>Eukaryota</taxon>
        <taxon>Fungi</taxon>
        <taxon>Dikarya</taxon>
        <taxon>Basidiomycota</taxon>
        <taxon>Agaricomycotina</taxon>
        <taxon>Agaricomycetes</taxon>
        <taxon>Polyporales</taxon>
        <taxon>Grifolaceae</taxon>
        <taxon>Grifola</taxon>
    </lineage>
</organism>
<proteinExistence type="inferred from homology"/>
<reference evidence="4 5" key="1">
    <citation type="submission" date="2016-03" db="EMBL/GenBank/DDBJ databases">
        <title>Whole genome sequencing of Grifola frondosa 9006-11.</title>
        <authorList>
            <person name="Min B."/>
            <person name="Park H."/>
            <person name="Kim J.-G."/>
            <person name="Cho H."/>
            <person name="Oh Y.-L."/>
            <person name="Kong W.-S."/>
            <person name="Choi I.-G."/>
        </authorList>
    </citation>
    <scope>NUCLEOTIDE SEQUENCE [LARGE SCALE GENOMIC DNA]</scope>
    <source>
        <strain evidence="4 5">9006-11</strain>
    </source>
</reference>
<comment type="caution">
    <text evidence="4">The sequence shown here is derived from an EMBL/GenBank/DDBJ whole genome shotgun (WGS) entry which is preliminary data.</text>
</comment>
<keyword evidence="2" id="KW-0378">Hydrolase</keyword>
<evidence type="ECO:0000259" key="3">
    <source>
        <dbReference type="Pfam" id="PF00857"/>
    </source>
</evidence>
<dbReference type="OrthoDB" id="3233329at2759"/>
<dbReference type="PANTHER" id="PTHR43540:SF6">
    <property type="entry name" value="ISOCHORISMATASE-LIKE DOMAIN-CONTAINING PROTEIN"/>
    <property type="match status" value="1"/>
</dbReference>
<dbReference type="InterPro" id="IPR036380">
    <property type="entry name" value="Isochorismatase-like_sf"/>
</dbReference>
<evidence type="ECO:0000256" key="1">
    <source>
        <dbReference type="ARBA" id="ARBA00006336"/>
    </source>
</evidence>
<protein>
    <submittedName>
        <fullName evidence="4">Nicotinamidase 2</fullName>
    </submittedName>
</protein>
<gene>
    <name evidence="4" type="primary">NIC2</name>
    <name evidence="4" type="ORF">A0H81_01753</name>
</gene>
<comment type="similarity">
    <text evidence="1">Belongs to the isochorismatase family.</text>
</comment>
<dbReference type="EMBL" id="LUGG01000002">
    <property type="protein sequence ID" value="OBZ78244.1"/>
    <property type="molecule type" value="Genomic_DNA"/>
</dbReference>
<evidence type="ECO:0000313" key="4">
    <source>
        <dbReference type="EMBL" id="OBZ78244.1"/>
    </source>
</evidence>
<dbReference type="AlphaFoldDB" id="A0A1C7MTI8"/>
<dbReference type="OMA" id="GVMTDCC"/>
<feature type="domain" description="Isochorismatase-like" evidence="3">
    <location>
        <begin position="8"/>
        <end position="176"/>
    </location>
</feature>
<dbReference type="InterPro" id="IPR000868">
    <property type="entry name" value="Isochorismatase-like_dom"/>
</dbReference>
<dbReference type="Pfam" id="PF00857">
    <property type="entry name" value="Isochorismatase"/>
    <property type="match status" value="1"/>
</dbReference>
<keyword evidence="5" id="KW-1185">Reference proteome</keyword>
<dbReference type="Gene3D" id="3.40.50.850">
    <property type="entry name" value="Isochorismatase-like"/>
    <property type="match status" value="1"/>
</dbReference>
<accession>A0A1C7MTI8</accession>
<dbReference type="SUPFAM" id="SSF52499">
    <property type="entry name" value="Isochorismatase-like hydrolases"/>
    <property type="match status" value="1"/>
</dbReference>
<name>A0A1C7MTI8_GRIFR</name>